<keyword evidence="11" id="KW-0732">Signal</keyword>
<dbReference type="SUPFAM" id="SSF88688">
    <property type="entry name" value="Families 57/38 glycoside transferase middle domain"/>
    <property type="match status" value="2"/>
</dbReference>
<dbReference type="FunFam" id="2.70.98.30:FF:000003">
    <property type="entry name" value="Alpha-mannosidase"/>
    <property type="match status" value="2"/>
</dbReference>
<comment type="caution">
    <text evidence="13">The sequence shown here is derived from an EMBL/GenBank/DDBJ whole genome shotgun (WGS) entry which is preliminary data.</text>
</comment>
<evidence type="ECO:0000313" key="13">
    <source>
        <dbReference type="EMBL" id="KAB0792664.1"/>
    </source>
</evidence>
<dbReference type="Pfam" id="PF01074">
    <property type="entry name" value="Glyco_hydro_38N"/>
    <property type="match status" value="2"/>
</dbReference>
<reference evidence="13 14" key="1">
    <citation type="journal article" date="2018" name="Elife">
        <title>Firefly genomes illuminate parallel origins of bioluminescence in beetles.</title>
        <authorList>
            <person name="Fallon T.R."/>
            <person name="Lower S.E."/>
            <person name="Chang C.H."/>
            <person name="Bessho-Uehara M."/>
            <person name="Martin G.J."/>
            <person name="Bewick A.J."/>
            <person name="Behringer M."/>
            <person name="Debat H.J."/>
            <person name="Wong I."/>
            <person name="Day J.C."/>
            <person name="Suvorov A."/>
            <person name="Silva C.J."/>
            <person name="Stanger-Hall K.F."/>
            <person name="Hall D.W."/>
            <person name="Schmitz R.J."/>
            <person name="Nelson D.R."/>
            <person name="Lewis S.M."/>
            <person name="Shigenobu S."/>
            <person name="Bybee S.M."/>
            <person name="Larracuente A.M."/>
            <person name="Oba Y."/>
            <person name="Weng J.K."/>
        </authorList>
    </citation>
    <scope>NUCLEOTIDE SEQUENCE [LARGE SCALE GENOMIC DNA]</scope>
    <source>
        <strain evidence="13">1611_PpyrPB1</strain>
        <tissue evidence="13">Whole body</tissue>
    </source>
</reference>
<feature type="chain" id="PRO_5024439033" description="alpha-mannosidase" evidence="11">
    <location>
        <begin position="17"/>
        <end position="2048"/>
    </location>
</feature>
<keyword evidence="6" id="KW-0378">Hydrolase</keyword>
<dbReference type="SMART" id="SM00872">
    <property type="entry name" value="Alpha-mann_mid"/>
    <property type="match status" value="2"/>
</dbReference>
<evidence type="ECO:0000259" key="12">
    <source>
        <dbReference type="SMART" id="SM00872"/>
    </source>
</evidence>
<feature type="domain" description="Glycoside hydrolase family 38 central" evidence="12">
    <location>
        <begin position="367"/>
        <end position="443"/>
    </location>
</feature>
<dbReference type="GO" id="GO:0006013">
    <property type="term" value="P:mannose metabolic process"/>
    <property type="evidence" value="ECO:0007669"/>
    <property type="project" value="InterPro"/>
</dbReference>
<evidence type="ECO:0000313" key="14">
    <source>
        <dbReference type="Proteomes" id="UP000327044"/>
    </source>
</evidence>
<dbReference type="Gene3D" id="2.60.40.1360">
    <property type="match status" value="2"/>
</dbReference>
<dbReference type="InterPro" id="IPR000602">
    <property type="entry name" value="Glyco_hydro_38_N"/>
</dbReference>
<evidence type="ECO:0000256" key="2">
    <source>
        <dbReference type="ARBA" id="ARBA00001947"/>
    </source>
</evidence>
<dbReference type="PANTHER" id="PTHR11607:SF3">
    <property type="entry name" value="LYSOSOMAL ALPHA-MANNOSIDASE"/>
    <property type="match status" value="1"/>
</dbReference>
<sequence>MVSRAFLFCLLGAVFSAPTDEPRSLKTGCGYESCHKTDADKLNVHLIPHSHDDVGWKKTVDEYYLGTNRNHHAGVKAIRSILDTVVQALNANPNRRFSQVETAYFSRWWAEQCDQTKETVKALVSSGRLEMVGGGWSMNDEATTNYQSVIDQMTLGLRTLETLVGECGRPRVAWQIDPFGHSSAMANIFAQLGFDGLFFWRLDFRDYKARHADNRTEFVWRGNSDLGTTSDIFTSLLYENYNAPSHFCWDVQCHDPPINDDESSSGYNLKSKVEEFHKRVTSQAATYPTNNILITMGGDFTYAEAESYYTNIDRLIKGFEQFHPKINMIYSTPSCYIKAVHDSAKRKGLEFPLETNDFMPYATDENTYWTGYYSSRPSSKRFERQANNLLQVAKHLVAFAHANGKDFEGDLLELKKAMGVMQHHDAITGTEKQHVADDYVKMLADGADQAQRSLHTVVFDLLKHNAKDTGEVTTLSSCLLSNVTRCLESEKKRFTVAVYNPHGHVVSHFVRIPVAATRYSVLELHGRRKIRTQISPAIDTFPKVPGKGLSYELTFEAKDIAPLGLTYFYVEEDEPRQIQTTLDTSLGTQTTGIELDKDTGLLESVTLNGVTQAIKQQFLYYKASNASGAKRASGAYTFRPQPGTVAEVISDKVKLVTYRGEIFDEVQQTFTDWLKQVIRVYKDANYVEFDWIVGPLGYVDNLGVEVITRYTTDLNSGAIFYTDSNGRELIKRVRDNRPTYTYTNEEPISGNYYPVTSRIVIEDEGRGINLAILNDRAQGASSLESGEVELMLHRRLMNDDSFGVDQVLNEKEFGEGVVVRGRHYLIVGSETGPVQQVNLAHRLLLSPWTFVGNFLSEEHSITTLRQKMCFQFSGLTRSLPDNVRLLTLESLAPNRLLLRLEHPFSKGDDVNLGSPVTVDLKDLLTLYEIVSLKETTLGANQPKADNVRLQFPIKEGQLENTLTREEEGSLKVTLNPMEIRTFILNVKPLGQSNGTDQTGSGGSGTGSFSIPGIALSGRLFESMLFHVLLVCLLGSALSAPTDDFVAPGPKCGYQSCHKIDPGKLNVHIIPHSHDDVGWKKTYDQYYFGTNEYEHRGVRAVQSILDSVVQALKDDPNRRFSQVETSYFSRWWDGQTPELREMVRGLVNGGQLEMVSGGWSMNDEAATNYQSIIDQMTLGLRTLEDLLGKCGRPRVGWQIDPFGHTNAMATVFAELGFDGLFFWRMDYRDYEARHADKRTEFVWRGSSDLGAQSDIFTSMLYENYNAPYNFCWDVQCGDERINDDKTSRSYNADQRVKEFHDRIIAQASKYSTNNILITMGGDFTFAAAEMYYNSIDLLIKGFKEFHPEINMIYSTPSCYVNAVHESAQRKKLEFTLETHDFMPYATDKNTYWTGYYTSRPNSKRFERQGNNLLQVAKHLVAFEHPHNKTFEADLLGLKRVMGVMQHHDAITGTEKQHVTNDYVKMMSAAAGDVQTSLQTIVFDLLKNNISDASEIVTLTSCLLANVSRCAEAENDQFTVAVYNPHGKEISHFVRIPVVSASYSVIGLHGGKIPAQISPVIDTFPNVPGTASLYELTFEVKDIGPLGVNYFYVVKEDQKVNEPNLIKPTLDTTLGTSTTGIELDQATGLLKSVTLNGVRQSVSQQFLYYKASNRTDGVRASGAYIFRPVPGTVAQVIGDQVKFSTYKGELYDEVHQTYADWLKQVIRVYKDANYVEFDWIVGPLGYVDNLGVEVITRYTTDLNSGATFYTDSNGRQLVKRTRNTRPTYAYTNEQPISGNYYPVTSRIAIKDEEKDISVAILNDRSQGGSSLKSGEIELMLHRRLMNDDEYGVDEVLDEKEYGQGVVARGRHYMVLGTNKVSGSVQQVNLAHRLLLSPWTFVGKYNAKENNFTTLRQKMNFEFAGLTRSLPDNVRLLTLESLGAKQLLFRLEHPFSKDDDASLGTPVTVDLKGLLTSFEIKSFTETTLGSNQLKADNVRLQFPIKGEKKVQPKPVRVGEEDLKITLHPMEIRTFILNVEHIYPTSYLGAANINLPHILVMLSLLVISLFNY</sequence>
<dbReference type="SUPFAM" id="SSF74650">
    <property type="entry name" value="Galactose mutarotase-like"/>
    <property type="match status" value="2"/>
</dbReference>
<dbReference type="InterPro" id="IPR013780">
    <property type="entry name" value="Glyco_hydro_b"/>
</dbReference>
<dbReference type="InterPro" id="IPR011682">
    <property type="entry name" value="Glyco_hydro_38_C"/>
</dbReference>
<dbReference type="InterPro" id="IPR041147">
    <property type="entry name" value="GH38_C"/>
</dbReference>
<evidence type="ECO:0000256" key="4">
    <source>
        <dbReference type="ARBA" id="ARBA00012752"/>
    </source>
</evidence>
<feature type="signal peptide" evidence="11">
    <location>
        <begin position="1"/>
        <end position="16"/>
    </location>
</feature>
<dbReference type="GO" id="GO:0005764">
    <property type="term" value="C:lysosome"/>
    <property type="evidence" value="ECO:0007669"/>
    <property type="project" value="TreeGrafter"/>
</dbReference>
<dbReference type="FunFam" id="1.20.1270.50:FF:000003">
    <property type="entry name" value="Alpha-mannosidase"/>
    <property type="match status" value="2"/>
</dbReference>
<name>A0A5N4A5P5_PHOPY</name>
<keyword evidence="10" id="KW-0326">Glycosidase</keyword>
<keyword evidence="8" id="KW-1015">Disulfide bond</keyword>
<dbReference type="CDD" id="cd10810">
    <property type="entry name" value="GH38N_AMII_LAM_like"/>
    <property type="match status" value="2"/>
</dbReference>
<feature type="domain" description="Glycoside hydrolase family 38 central" evidence="12">
    <location>
        <begin position="1389"/>
        <end position="1465"/>
    </location>
</feature>
<dbReference type="Gene3D" id="2.70.98.30">
    <property type="entry name" value="Golgi alpha-mannosidase II, domain 4"/>
    <property type="match status" value="2"/>
</dbReference>
<evidence type="ECO:0000256" key="8">
    <source>
        <dbReference type="ARBA" id="ARBA00023157"/>
    </source>
</evidence>
<dbReference type="GO" id="GO:0004559">
    <property type="term" value="F:alpha-mannosidase activity"/>
    <property type="evidence" value="ECO:0007669"/>
    <property type="project" value="UniProtKB-EC"/>
</dbReference>
<dbReference type="PANTHER" id="PTHR11607">
    <property type="entry name" value="ALPHA-MANNOSIDASE"/>
    <property type="match status" value="1"/>
</dbReference>
<dbReference type="InterPro" id="IPR037094">
    <property type="entry name" value="Glyco_hydro_38_cen_sf"/>
</dbReference>
<keyword evidence="5" id="KW-0479">Metal-binding</keyword>
<dbReference type="Gene3D" id="3.20.110.10">
    <property type="entry name" value="Glycoside hydrolase 38, N terminal domain"/>
    <property type="match status" value="2"/>
</dbReference>
<accession>A0A5N4A5P5</accession>
<protein>
    <recommendedName>
        <fullName evidence="4">alpha-mannosidase</fullName>
        <ecNumber evidence="4">3.2.1.24</ecNumber>
    </recommendedName>
</protein>
<dbReference type="InterPro" id="IPR028995">
    <property type="entry name" value="Glyco_hydro_57/38_cen_sf"/>
</dbReference>
<dbReference type="GO" id="GO:0030246">
    <property type="term" value="F:carbohydrate binding"/>
    <property type="evidence" value="ECO:0007669"/>
    <property type="project" value="InterPro"/>
</dbReference>
<evidence type="ECO:0000256" key="6">
    <source>
        <dbReference type="ARBA" id="ARBA00022801"/>
    </source>
</evidence>
<dbReference type="EMBL" id="VVIM01000010">
    <property type="protein sequence ID" value="KAB0792664.1"/>
    <property type="molecule type" value="Genomic_DNA"/>
</dbReference>
<dbReference type="InterPro" id="IPR027291">
    <property type="entry name" value="Glyco_hydro_38_N_sf"/>
</dbReference>
<dbReference type="InterPro" id="IPR050843">
    <property type="entry name" value="Glycosyl_Hydrlase_38"/>
</dbReference>
<dbReference type="InterPro" id="IPR015341">
    <property type="entry name" value="Glyco_hydro_38_cen"/>
</dbReference>
<evidence type="ECO:0000256" key="9">
    <source>
        <dbReference type="ARBA" id="ARBA00023180"/>
    </source>
</evidence>
<dbReference type="InParanoid" id="A0A5N4A5P5"/>
<dbReference type="InterPro" id="IPR011013">
    <property type="entry name" value="Gal_mutarotase_sf_dom"/>
</dbReference>
<evidence type="ECO:0000256" key="1">
    <source>
        <dbReference type="ARBA" id="ARBA00000365"/>
    </source>
</evidence>
<dbReference type="Pfam" id="PF09261">
    <property type="entry name" value="Alpha-mann_mid"/>
    <property type="match status" value="2"/>
</dbReference>
<evidence type="ECO:0000256" key="5">
    <source>
        <dbReference type="ARBA" id="ARBA00022723"/>
    </source>
</evidence>
<dbReference type="FunFam" id="1.20.1270.50:FF:000002">
    <property type="entry name" value="Alpha-mannosidase"/>
    <property type="match status" value="2"/>
</dbReference>
<evidence type="ECO:0000256" key="7">
    <source>
        <dbReference type="ARBA" id="ARBA00022833"/>
    </source>
</evidence>
<dbReference type="GO" id="GO:0046872">
    <property type="term" value="F:metal ion binding"/>
    <property type="evidence" value="ECO:0007669"/>
    <property type="project" value="UniProtKB-KW"/>
</dbReference>
<dbReference type="EC" id="3.2.1.24" evidence="4"/>
<comment type="similarity">
    <text evidence="3">Belongs to the glycosyl hydrolase 38 family.</text>
</comment>
<evidence type="ECO:0000256" key="11">
    <source>
        <dbReference type="SAM" id="SignalP"/>
    </source>
</evidence>
<dbReference type="Pfam" id="PF07748">
    <property type="entry name" value="Glyco_hydro_38C"/>
    <property type="match status" value="2"/>
</dbReference>
<organism evidence="13 14">
    <name type="scientific">Photinus pyralis</name>
    <name type="common">Common eastern firefly</name>
    <name type="synonym">Lampyris pyralis</name>
    <dbReference type="NCBI Taxonomy" id="7054"/>
    <lineage>
        <taxon>Eukaryota</taxon>
        <taxon>Metazoa</taxon>
        <taxon>Ecdysozoa</taxon>
        <taxon>Arthropoda</taxon>
        <taxon>Hexapoda</taxon>
        <taxon>Insecta</taxon>
        <taxon>Pterygota</taxon>
        <taxon>Neoptera</taxon>
        <taxon>Endopterygota</taxon>
        <taxon>Coleoptera</taxon>
        <taxon>Polyphaga</taxon>
        <taxon>Elateriformia</taxon>
        <taxon>Elateroidea</taxon>
        <taxon>Lampyridae</taxon>
        <taxon>Lampyrinae</taxon>
        <taxon>Photinus</taxon>
    </lineage>
</organism>
<comment type="catalytic activity">
    <reaction evidence="1">
        <text>Hydrolysis of terminal, non-reducing alpha-D-mannose residues in alpha-D-mannosides.</text>
        <dbReference type="EC" id="3.2.1.24"/>
    </reaction>
</comment>
<dbReference type="InterPro" id="IPR011330">
    <property type="entry name" value="Glyco_hydro/deAcase_b/a-brl"/>
</dbReference>
<proteinExistence type="inferred from homology"/>
<evidence type="ECO:0000256" key="10">
    <source>
        <dbReference type="ARBA" id="ARBA00023295"/>
    </source>
</evidence>
<keyword evidence="14" id="KW-1185">Reference proteome</keyword>
<keyword evidence="9" id="KW-0325">Glycoprotein</keyword>
<keyword evidence="7" id="KW-0862">Zinc</keyword>
<gene>
    <name evidence="13" type="ORF">PPYR_14623</name>
</gene>
<comment type="cofactor">
    <cofactor evidence="2">
        <name>Zn(2+)</name>
        <dbReference type="ChEBI" id="CHEBI:29105"/>
    </cofactor>
</comment>
<dbReference type="Proteomes" id="UP000327044">
    <property type="component" value="Unassembled WGS sequence"/>
</dbReference>
<dbReference type="Gene3D" id="2.60.40.1180">
    <property type="entry name" value="Golgi alpha-mannosidase II"/>
    <property type="match status" value="2"/>
</dbReference>
<dbReference type="SUPFAM" id="SSF88713">
    <property type="entry name" value="Glycoside hydrolase/deacetylase"/>
    <property type="match status" value="2"/>
</dbReference>
<dbReference type="Gene3D" id="1.20.1270.50">
    <property type="entry name" value="Glycoside hydrolase family 38, central domain"/>
    <property type="match status" value="4"/>
</dbReference>
<evidence type="ECO:0000256" key="3">
    <source>
        <dbReference type="ARBA" id="ARBA00009792"/>
    </source>
</evidence>
<dbReference type="Pfam" id="PF17677">
    <property type="entry name" value="Glyco_hydro38C2"/>
    <property type="match status" value="2"/>
</dbReference>
<dbReference type="FunFam" id="3.20.110.10:FF:000001">
    <property type="entry name" value="Alpha-mannosidase"/>
    <property type="match status" value="2"/>
</dbReference>